<sequence>MTQPSHFDGIKDLFVEWASGKSIAELKEEASDKEDPIRAQAAVGMLSEFLMEGEYRRAEPMLKYEDMPENKTTAWHIVQCSYAISKFTEGVRFRPIAMEILTDENISVERFRDFCEWWKQHIPWNIERSRHILEHHGKYEVECYLKPITEKAMEGYKDELKDRGRPIPDGLSVNHWCYVALQYINQYRDVAVRWEDPLQAESSSSSND</sequence>
<gene>
    <name evidence="1" type="ORF">NA57DRAFT_73413</name>
</gene>
<name>A0A9P4IM74_9PEZI</name>
<comment type="caution">
    <text evidence="1">The sequence shown here is derived from an EMBL/GenBank/DDBJ whole genome shotgun (WGS) entry which is preliminary data.</text>
</comment>
<dbReference type="Proteomes" id="UP000799772">
    <property type="component" value="Unassembled WGS sequence"/>
</dbReference>
<dbReference type="AlphaFoldDB" id="A0A9P4IM74"/>
<reference evidence="1" key="1">
    <citation type="journal article" date="2020" name="Stud. Mycol.">
        <title>101 Dothideomycetes genomes: a test case for predicting lifestyles and emergence of pathogens.</title>
        <authorList>
            <person name="Haridas S."/>
            <person name="Albert R."/>
            <person name="Binder M."/>
            <person name="Bloem J."/>
            <person name="Labutti K."/>
            <person name="Salamov A."/>
            <person name="Andreopoulos B."/>
            <person name="Baker S."/>
            <person name="Barry K."/>
            <person name="Bills G."/>
            <person name="Bluhm B."/>
            <person name="Cannon C."/>
            <person name="Castanera R."/>
            <person name="Culley D."/>
            <person name="Daum C."/>
            <person name="Ezra D."/>
            <person name="Gonzalez J."/>
            <person name="Henrissat B."/>
            <person name="Kuo A."/>
            <person name="Liang C."/>
            <person name="Lipzen A."/>
            <person name="Lutzoni F."/>
            <person name="Magnuson J."/>
            <person name="Mondo S."/>
            <person name="Nolan M."/>
            <person name="Ohm R."/>
            <person name="Pangilinan J."/>
            <person name="Park H.-J."/>
            <person name="Ramirez L."/>
            <person name="Alfaro M."/>
            <person name="Sun H."/>
            <person name="Tritt A."/>
            <person name="Yoshinaga Y."/>
            <person name="Zwiers L.-H."/>
            <person name="Turgeon B."/>
            <person name="Goodwin S."/>
            <person name="Spatafora J."/>
            <person name="Crous P."/>
            <person name="Grigoriev I."/>
        </authorList>
    </citation>
    <scope>NUCLEOTIDE SEQUENCE</scope>
    <source>
        <strain evidence="1">CBS 133067</strain>
    </source>
</reference>
<proteinExistence type="predicted"/>
<accession>A0A9P4IM74</accession>
<keyword evidence="2" id="KW-1185">Reference proteome</keyword>
<organism evidence="1 2">
    <name type="scientific">Rhizodiscina lignyota</name>
    <dbReference type="NCBI Taxonomy" id="1504668"/>
    <lineage>
        <taxon>Eukaryota</taxon>
        <taxon>Fungi</taxon>
        <taxon>Dikarya</taxon>
        <taxon>Ascomycota</taxon>
        <taxon>Pezizomycotina</taxon>
        <taxon>Dothideomycetes</taxon>
        <taxon>Pleosporomycetidae</taxon>
        <taxon>Aulographales</taxon>
        <taxon>Rhizodiscinaceae</taxon>
        <taxon>Rhizodiscina</taxon>
    </lineage>
</organism>
<evidence type="ECO:0000313" key="2">
    <source>
        <dbReference type="Proteomes" id="UP000799772"/>
    </source>
</evidence>
<dbReference type="EMBL" id="ML978123">
    <property type="protein sequence ID" value="KAF2101974.1"/>
    <property type="molecule type" value="Genomic_DNA"/>
</dbReference>
<evidence type="ECO:0000313" key="1">
    <source>
        <dbReference type="EMBL" id="KAF2101974.1"/>
    </source>
</evidence>
<protein>
    <submittedName>
        <fullName evidence="1">Uncharacterized protein</fullName>
    </submittedName>
</protein>